<sequence length="380" mass="43211">MSECTVAAFFSSKEIGVCRPGKNSWSFSPMSDNSNDSLLCLLFSSCGILYALIDNNAKSGRVITRTLRFGDGNDLELKLVYDIKGKQREYYSTGLNIHNGFRYVYIKHKSYLIESTTNNELLLIHQFTDFRKKNDLGRETMTRDFVVYKLNEEDGQSFIEIQSLGNQILFLTSRGCSFSLPVSNSKGLEANCIYFLEMGVGSCMSEFSHPFYLNGRKFGKSRDDYSHAPPKRYWWGLSWFLPMDWLGFSFCDRIKSDWNTDLVTRDFLVYKIDPKDCGSFTEIQSLGNQILFVTSRGCSFSFPPSSFKGLEANCIYFVELGVGSCFGSSFAGRSGSNMCDFSHPFYLDGWKFGKSRKCYHHASPKAYMGTELVLSKFMIA</sequence>
<dbReference type="PANTHER" id="PTHR33110">
    <property type="entry name" value="F-BOX/KELCH-REPEAT PROTEIN-RELATED"/>
    <property type="match status" value="1"/>
</dbReference>
<dbReference type="AlphaFoldDB" id="A0A498KBQ9"/>
<protein>
    <recommendedName>
        <fullName evidence="1">KIB1-4 beta-propeller domain-containing protein</fullName>
    </recommendedName>
</protein>
<reference evidence="2 3" key="1">
    <citation type="submission" date="2018-10" db="EMBL/GenBank/DDBJ databases">
        <title>A high-quality apple genome assembly.</title>
        <authorList>
            <person name="Hu J."/>
        </authorList>
    </citation>
    <scope>NUCLEOTIDE SEQUENCE [LARGE SCALE GENOMIC DNA]</scope>
    <source>
        <strain evidence="3">cv. HFTH1</strain>
        <tissue evidence="2">Young leaf</tissue>
    </source>
</reference>
<dbReference type="Proteomes" id="UP000290289">
    <property type="component" value="Chromosome 2"/>
</dbReference>
<dbReference type="InterPro" id="IPR005174">
    <property type="entry name" value="KIB1-4_b-propeller"/>
</dbReference>
<dbReference type="PANTHER" id="PTHR33110:SF71">
    <property type="entry name" value="F-BOX_KELCH-REPEAT PROTEIN"/>
    <property type="match status" value="1"/>
</dbReference>
<dbReference type="EMBL" id="RDQH01000328">
    <property type="protein sequence ID" value="RXI05770.1"/>
    <property type="molecule type" value="Genomic_DNA"/>
</dbReference>
<keyword evidence="3" id="KW-1185">Reference proteome</keyword>
<evidence type="ECO:0000313" key="2">
    <source>
        <dbReference type="EMBL" id="RXI05770.1"/>
    </source>
</evidence>
<evidence type="ECO:0000259" key="1">
    <source>
        <dbReference type="Pfam" id="PF03478"/>
    </source>
</evidence>
<gene>
    <name evidence="2" type="ORF">DVH24_017812</name>
</gene>
<name>A0A498KBQ9_MALDO</name>
<feature type="domain" description="KIB1-4 beta-propeller" evidence="1">
    <location>
        <begin position="264"/>
        <end position="323"/>
    </location>
</feature>
<proteinExistence type="predicted"/>
<evidence type="ECO:0000313" key="3">
    <source>
        <dbReference type="Proteomes" id="UP000290289"/>
    </source>
</evidence>
<dbReference type="Pfam" id="PF03478">
    <property type="entry name" value="Beta-prop_KIB1-4"/>
    <property type="match status" value="2"/>
</dbReference>
<comment type="caution">
    <text evidence="2">The sequence shown here is derived from an EMBL/GenBank/DDBJ whole genome shotgun (WGS) entry which is preliminary data.</text>
</comment>
<accession>A0A498KBQ9</accession>
<feature type="domain" description="KIB1-4 beta-propeller" evidence="1">
    <location>
        <begin position="2"/>
        <end position="197"/>
    </location>
</feature>
<organism evidence="2 3">
    <name type="scientific">Malus domestica</name>
    <name type="common">Apple</name>
    <name type="synonym">Pyrus malus</name>
    <dbReference type="NCBI Taxonomy" id="3750"/>
    <lineage>
        <taxon>Eukaryota</taxon>
        <taxon>Viridiplantae</taxon>
        <taxon>Streptophyta</taxon>
        <taxon>Embryophyta</taxon>
        <taxon>Tracheophyta</taxon>
        <taxon>Spermatophyta</taxon>
        <taxon>Magnoliopsida</taxon>
        <taxon>eudicotyledons</taxon>
        <taxon>Gunneridae</taxon>
        <taxon>Pentapetalae</taxon>
        <taxon>rosids</taxon>
        <taxon>fabids</taxon>
        <taxon>Rosales</taxon>
        <taxon>Rosaceae</taxon>
        <taxon>Amygdaloideae</taxon>
        <taxon>Maleae</taxon>
        <taxon>Malus</taxon>
    </lineage>
</organism>